<protein>
    <submittedName>
        <fullName evidence="1">Uncharacterized protein</fullName>
    </submittedName>
</protein>
<evidence type="ECO:0000313" key="1">
    <source>
        <dbReference type="EMBL" id="KAK8999362.1"/>
    </source>
</evidence>
<dbReference type="Proteomes" id="UP001396334">
    <property type="component" value="Unassembled WGS sequence"/>
</dbReference>
<sequence>MHLEQNVPHQATVVLNQSMFVRTSMDVIKQATEVVPQASAPVARQALIEKLRKFRAEELKEIEHMTLPWQSTDWRVSRRPRMWYHKSRSPWTFYWLNKIKHEFNI</sequence>
<dbReference type="EMBL" id="JBBPBN010000040">
    <property type="protein sequence ID" value="KAK8999362.1"/>
    <property type="molecule type" value="Genomic_DNA"/>
</dbReference>
<evidence type="ECO:0000313" key="2">
    <source>
        <dbReference type="Proteomes" id="UP001396334"/>
    </source>
</evidence>
<organism evidence="1 2">
    <name type="scientific">Hibiscus sabdariffa</name>
    <name type="common">roselle</name>
    <dbReference type="NCBI Taxonomy" id="183260"/>
    <lineage>
        <taxon>Eukaryota</taxon>
        <taxon>Viridiplantae</taxon>
        <taxon>Streptophyta</taxon>
        <taxon>Embryophyta</taxon>
        <taxon>Tracheophyta</taxon>
        <taxon>Spermatophyta</taxon>
        <taxon>Magnoliopsida</taxon>
        <taxon>eudicotyledons</taxon>
        <taxon>Gunneridae</taxon>
        <taxon>Pentapetalae</taxon>
        <taxon>rosids</taxon>
        <taxon>malvids</taxon>
        <taxon>Malvales</taxon>
        <taxon>Malvaceae</taxon>
        <taxon>Malvoideae</taxon>
        <taxon>Hibiscus</taxon>
    </lineage>
</organism>
<name>A0ABR2QFS4_9ROSI</name>
<keyword evidence="2" id="KW-1185">Reference proteome</keyword>
<proteinExistence type="predicted"/>
<gene>
    <name evidence="1" type="ORF">V6N11_070532</name>
</gene>
<reference evidence="1 2" key="1">
    <citation type="journal article" date="2024" name="G3 (Bethesda)">
        <title>Genome assembly of Hibiscus sabdariffa L. provides insights into metabolisms of medicinal natural products.</title>
        <authorList>
            <person name="Kim T."/>
        </authorList>
    </citation>
    <scope>NUCLEOTIDE SEQUENCE [LARGE SCALE GENOMIC DNA]</scope>
    <source>
        <strain evidence="1">TK-2024</strain>
        <tissue evidence="1">Old leaves</tissue>
    </source>
</reference>
<comment type="caution">
    <text evidence="1">The sequence shown here is derived from an EMBL/GenBank/DDBJ whole genome shotgun (WGS) entry which is preliminary data.</text>
</comment>
<accession>A0ABR2QFS4</accession>